<evidence type="ECO:0000256" key="4">
    <source>
        <dbReference type="ARBA" id="ARBA00022442"/>
    </source>
</evidence>
<dbReference type="InterPro" id="IPR006179">
    <property type="entry name" value="5_nucleotidase/apyrase"/>
</dbReference>
<dbReference type="GeneID" id="112686016"/>
<dbReference type="GO" id="GO:0005886">
    <property type="term" value="C:plasma membrane"/>
    <property type="evidence" value="ECO:0007669"/>
    <property type="project" value="TreeGrafter"/>
</dbReference>
<evidence type="ECO:0000313" key="16">
    <source>
        <dbReference type="RefSeq" id="XP_025413900.1"/>
    </source>
</evidence>
<evidence type="ECO:0000256" key="3">
    <source>
        <dbReference type="ARBA" id="ARBA00006654"/>
    </source>
</evidence>
<dbReference type="RefSeq" id="XP_025413900.1">
    <property type="nucleotide sequence ID" value="XM_025558115.1"/>
</dbReference>
<dbReference type="InterPro" id="IPR004843">
    <property type="entry name" value="Calcineurin-like_PHP"/>
</dbReference>
<dbReference type="Pfam" id="PF02872">
    <property type="entry name" value="5_nucleotid_C"/>
    <property type="match status" value="1"/>
</dbReference>
<evidence type="ECO:0000256" key="12">
    <source>
        <dbReference type="RuleBase" id="RU362119"/>
    </source>
</evidence>
<accession>A0A8B8FU74</accession>
<dbReference type="Gene3D" id="3.90.780.10">
    <property type="entry name" value="5'-Nucleotidase, C-terminal domain"/>
    <property type="match status" value="1"/>
</dbReference>
<comment type="similarity">
    <text evidence="3 12">Belongs to the 5'-nucleotidase family.</text>
</comment>
<sequence>RASPSPPRNADDDRVYRLLVLHTNDMHARYAQTDRYGNECPAAAAGECFGGFPRLRTAVRQARVPHDGGSLFLNAGDTFQGTAFYTYFRWPLAARMVQMLDIDVMSLGNHEFDNGVKDAQSFVHNITVPVVCSNLDLSGEPSMANEPNLMKSKVLTVNGRKIGIIGYLLPETMSIAKTGNVKILPEIPSITAEARRLKNQGVNILIALGHSGFDMDKQIAEQVDDIDLVIGGHTNTFLYNGKEPDIDIPQGTYPFWVQQTNTKRKVPVVQAFHISKYLGKLWLEFDEEGELIKSYGNPVLLDSSIEQDAEMLEEINYYQRMIESNMSRVVGSTSVLIDAENCRLTECNMGNFLTDSFVDFNIRRNIKTFDLKERWTDAPIAIMQGGGIRSSFNPMSMKGNITYSDLLLATPFNNLVGKITIKGSDIWNAFEFAFRRYSADIGYGEFLQVSGLKVVVDLGQPPGKRVQSVYARCGNCVVPIYEKLDLNGNYTVIMSHYLAYGGDGHKFQQVVGFRSFGATDLEIVEEDVKVMSPLRPEVDGRIVILNADKLQDAGNPPPQTAGGRRVSSVDSVPVLIATVACLRAHV</sequence>
<keyword evidence="9 12" id="KW-0547">Nucleotide-binding</keyword>
<dbReference type="OrthoDB" id="7722975at2759"/>
<protein>
    <submittedName>
        <fullName evidence="16">Protein 5NUC-like</fullName>
    </submittedName>
</protein>
<dbReference type="InterPro" id="IPR029052">
    <property type="entry name" value="Metallo-depent_PP-like"/>
</dbReference>
<evidence type="ECO:0000256" key="7">
    <source>
        <dbReference type="ARBA" id="ARBA00022723"/>
    </source>
</evidence>
<comment type="subcellular location">
    <subcellularLocation>
        <location evidence="2">Secreted</location>
    </subcellularLocation>
</comment>
<feature type="non-terminal residue" evidence="16">
    <location>
        <position position="1"/>
    </location>
</feature>
<name>A0A8B8FU74_9HEMI</name>
<evidence type="ECO:0000313" key="15">
    <source>
        <dbReference type="Proteomes" id="UP000694846"/>
    </source>
</evidence>
<dbReference type="GO" id="GO:0006196">
    <property type="term" value="P:AMP catabolic process"/>
    <property type="evidence" value="ECO:0007669"/>
    <property type="project" value="TreeGrafter"/>
</dbReference>
<gene>
    <name evidence="16" type="primary">LOC112686016</name>
</gene>
<comment type="catalytic activity">
    <reaction evidence="1">
        <text>a ribonucleoside 5'-phosphate + H2O = a ribonucleoside + phosphate</text>
        <dbReference type="Rhea" id="RHEA:12484"/>
        <dbReference type="ChEBI" id="CHEBI:15377"/>
        <dbReference type="ChEBI" id="CHEBI:18254"/>
        <dbReference type="ChEBI" id="CHEBI:43474"/>
        <dbReference type="ChEBI" id="CHEBI:58043"/>
        <dbReference type="EC" id="3.1.3.5"/>
    </reaction>
</comment>
<dbReference type="Proteomes" id="UP000694846">
    <property type="component" value="Unplaced"/>
</dbReference>
<dbReference type="CDD" id="cd07409">
    <property type="entry name" value="MPP_CD73_N"/>
    <property type="match status" value="1"/>
</dbReference>
<dbReference type="FunFam" id="3.90.780.10:FF:000004">
    <property type="entry name" value="UDP-sugar hydrolase, putative"/>
    <property type="match status" value="1"/>
</dbReference>
<keyword evidence="8" id="KW-0732">Signal</keyword>
<dbReference type="PANTHER" id="PTHR11575:SF24">
    <property type="entry name" value="5'-NUCLEOTIDASE"/>
    <property type="match status" value="1"/>
</dbReference>
<evidence type="ECO:0000256" key="9">
    <source>
        <dbReference type="ARBA" id="ARBA00022741"/>
    </source>
</evidence>
<dbReference type="GO" id="GO:0000166">
    <property type="term" value="F:nucleotide binding"/>
    <property type="evidence" value="ECO:0007669"/>
    <property type="project" value="UniProtKB-KW"/>
</dbReference>
<dbReference type="Pfam" id="PF00149">
    <property type="entry name" value="Metallophos"/>
    <property type="match status" value="1"/>
</dbReference>
<evidence type="ECO:0000256" key="2">
    <source>
        <dbReference type="ARBA" id="ARBA00004613"/>
    </source>
</evidence>
<dbReference type="GO" id="GO:0046872">
    <property type="term" value="F:metal ion binding"/>
    <property type="evidence" value="ECO:0007669"/>
    <property type="project" value="UniProtKB-KW"/>
</dbReference>
<dbReference type="GO" id="GO:0090729">
    <property type="term" value="F:toxin activity"/>
    <property type="evidence" value="ECO:0007669"/>
    <property type="project" value="UniProtKB-KW"/>
</dbReference>
<keyword evidence="5" id="KW-0964">Secreted</keyword>
<keyword evidence="4" id="KW-1201">Platelet aggregation inhibiting toxin</keyword>
<dbReference type="GO" id="GO:0005615">
    <property type="term" value="C:extracellular space"/>
    <property type="evidence" value="ECO:0007669"/>
    <property type="project" value="UniProtKB-ARBA"/>
</dbReference>
<dbReference type="SUPFAM" id="SSF56300">
    <property type="entry name" value="Metallo-dependent phosphatases"/>
    <property type="match status" value="1"/>
</dbReference>
<evidence type="ECO:0000256" key="5">
    <source>
        <dbReference type="ARBA" id="ARBA00022525"/>
    </source>
</evidence>
<dbReference type="SUPFAM" id="SSF55816">
    <property type="entry name" value="5'-nucleotidase (syn. UDP-sugar hydrolase), C-terminal domain"/>
    <property type="match status" value="1"/>
</dbReference>
<evidence type="ECO:0000259" key="13">
    <source>
        <dbReference type="Pfam" id="PF00149"/>
    </source>
</evidence>
<dbReference type="GO" id="GO:0008253">
    <property type="term" value="F:5'-nucleotidase activity"/>
    <property type="evidence" value="ECO:0007669"/>
    <property type="project" value="UniProtKB-EC"/>
</dbReference>
<dbReference type="PANTHER" id="PTHR11575">
    <property type="entry name" value="5'-NUCLEOTIDASE-RELATED"/>
    <property type="match status" value="1"/>
</dbReference>
<evidence type="ECO:0000259" key="14">
    <source>
        <dbReference type="Pfam" id="PF02872"/>
    </source>
</evidence>
<dbReference type="InterPro" id="IPR036907">
    <property type="entry name" value="5'-Nucleotdase_C_sf"/>
</dbReference>
<dbReference type="InterPro" id="IPR008334">
    <property type="entry name" value="5'-Nucleotdase_C"/>
</dbReference>
<feature type="domain" description="Calcineurin-like phosphoesterase" evidence="13">
    <location>
        <begin position="20"/>
        <end position="234"/>
    </location>
</feature>
<dbReference type="Gene3D" id="3.60.21.10">
    <property type="match status" value="1"/>
</dbReference>
<feature type="domain" description="5'-Nucleotidase C-terminal" evidence="14">
    <location>
        <begin position="329"/>
        <end position="507"/>
    </location>
</feature>
<dbReference type="PRINTS" id="PR01607">
    <property type="entry name" value="APYRASEFAMLY"/>
</dbReference>
<organism evidence="15 16">
    <name type="scientific">Sipha flava</name>
    <name type="common">yellow sugarcane aphid</name>
    <dbReference type="NCBI Taxonomy" id="143950"/>
    <lineage>
        <taxon>Eukaryota</taxon>
        <taxon>Metazoa</taxon>
        <taxon>Ecdysozoa</taxon>
        <taxon>Arthropoda</taxon>
        <taxon>Hexapoda</taxon>
        <taxon>Insecta</taxon>
        <taxon>Pterygota</taxon>
        <taxon>Neoptera</taxon>
        <taxon>Paraneoptera</taxon>
        <taxon>Hemiptera</taxon>
        <taxon>Sternorrhyncha</taxon>
        <taxon>Aphidomorpha</taxon>
        <taxon>Aphidoidea</taxon>
        <taxon>Aphididae</taxon>
        <taxon>Sipha</taxon>
    </lineage>
</organism>
<evidence type="ECO:0000256" key="1">
    <source>
        <dbReference type="ARBA" id="ARBA00000815"/>
    </source>
</evidence>
<proteinExistence type="inferred from homology"/>
<keyword evidence="6" id="KW-0800">Toxin</keyword>
<dbReference type="FunFam" id="3.60.21.10:FF:000020">
    <property type="entry name" value="NT5E isoform 4"/>
    <property type="match status" value="1"/>
</dbReference>
<keyword evidence="11" id="KW-1199">Hemostasis impairing toxin</keyword>
<keyword evidence="7" id="KW-0479">Metal-binding</keyword>
<evidence type="ECO:0000256" key="8">
    <source>
        <dbReference type="ARBA" id="ARBA00022729"/>
    </source>
</evidence>
<reference evidence="16" key="1">
    <citation type="submission" date="2025-08" db="UniProtKB">
        <authorList>
            <consortium name="RefSeq"/>
        </authorList>
    </citation>
    <scope>IDENTIFICATION</scope>
    <source>
        <tissue evidence="16">Whole body</tissue>
    </source>
</reference>
<keyword evidence="10 12" id="KW-0378">Hydrolase</keyword>
<evidence type="ECO:0000256" key="10">
    <source>
        <dbReference type="ARBA" id="ARBA00022801"/>
    </source>
</evidence>
<keyword evidence="15" id="KW-1185">Reference proteome</keyword>
<dbReference type="AlphaFoldDB" id="A0A8B8FU74"/>
<evidence type="ECO:0000256" key="11">
    <source>
        <dbReference type="ARBA" id="ARBA00023240"/>
    </source>
</evidence>
<evidence type="ECO:0000256" key="6">
    <source>
        <dbReference type="ARBA" id="ARBA00022656"/>
    </source>
</evidence>